<name>A0ABP9MKR8_9GAMM</name>
<dbReference type="Pfam" id="PF13563">
    <property type="entry name" value="2_5_RNA_ligase2"/>
    <property type="match status" value="1"/>
</dbReference>
<organism evidence="1 2">
    <name type="scientific">Wohlfahrtiimonas larvae</name>
    <dbReference type="NCBI Taxonomy" id="1157986"/>
    <lineage>
        <taxon>Bacteria</taxon>
        <taxon>Pseudomonadati</taxon>
        <taxon>Pseudomonadota</taxon>
        <taxon>Gammaproteobacteria</taxon>
        <taxon>Cardiobacteriales</taxon>
        <taxon>Ignatzschineriaceae</taxon>
        <taxon>Wohlfahrtiimonas</taxon>
    </lineage>
</organism>
<protein>
    <recommendedName>
        <fullName evidence="3">2'-5' RNA ligase</fullName>
    </recommendedName>
</protein>
<dbReference type="SUPFAM" id="SSF55144">
    <property type="entry name" value="LigT-like"/>
    <property type="match status" value="1"/>
</dbReference>
<gene>
    <name evidence="1" type="ORF">GCM10023338_05950</name>
</gene>
<dbReference type="EMBL" id="BAABKE010000002">
    <property type="protein sequence ID" value="GAA5096019.1"/>
    <property type="molecule type" value="Genomic_DNA"/>
</dbReference>
<keyword evidence="2" id="KW-1185">Reference proteome</keyword>
<evidence type="ECO:0000313" key="2">
    <source>
        <dbReference type="Proteomes" id="UP001500631"/>
    </source>
</evidence>
<proteinExistence type="predicted"/>
<reference evidence="2" key="1">
    <citation type="journal article" date="2019" name="Int. J. Syst. Evol. Microbiol.">
        <title>The Global Catalogue of Microorganisms (GCM) 10K type strain sequencing project: providing services to taxonomists for standard genome sequencing and annotation.</title>
        <authorList>
            <consortium name="The Broad Institute Genomics Platform"/>
            <consortium name="The Broad Institute Genome Sequencing Center for Infectious Disease"/>
            <person name="Wu L."/>
            <person name="Ma J."/>
        </authorList>
    </citation>
    <scope>NUCLEOTIDE SEQUENCE [LARGE SCALE GENOMIC DNA]</scope>
    <source>
        <strain evidence="2">JCM 18424</strain>
    </source>
</reference>
<evidence type="ECO:0000313" key="1">
    <source>
        <dbReference type="EMBL" id="GAA5096019.1"/>
    </source>
</evidence>
<accession>A0ABP9MKR8</accession>
<dbReference type="RefSeq" id="WP_077924705.1">
    <property type="nucleotide sequence ID" value="NZ_BAABKE010000002.1"/>
</dbReference>
<evidence type="ECO:0008006" key="3">
    <source>
        <dbReference type="Google" id="ProtNLM"/>
    </source>
</evidence>
<dbReference type="Gene3D" id="3.90.1140.10">
    <property type="entry name" value="Cyclic phosphodiesterase"/>
    <property type="match status" value="1"/>
</dbReference>
<dbReference type="InterPro" id="IPR009097">
    <property type="entry name" value="Cyclic_Pdiesterase"/>
</dbReference>
<sequence length="221" mass="25802">MFSELLKYPKTYGSLNNDFYAWHKGRSKYAVWVLEFSDDLFLQRYRAAQQHLSSYLIANYVRQPHITLAPCGFLSTEKQHHDDYCLDVIEQDVEKILSLELNAIEVAIRNILISYAIAPGFEVLDLQGDLKRLNDSLAKYDHFEENYDYFPHVTVGLYNDEWPTDVILEALKRFEIEEDITLKLNVIKLVSYVPTISGGQLKDELMINLWDQSVIRCRESL</sequence>
<dbReference type="Proteomes" id="UP001500631">
    <property type="component" value="Unassembled WGS sequence"/>
</dbReference>
<comment type="caution">
    <text evidence="1">The sequence shown here is derived from an EMBL/GenBank/DDBJ whole genome shotgun (WGS) entry which is preliminary data.</text>
</comment>